<reference evidence="7" key="1">
    <citation type="submission" date="2023-02" db="EMBL/GenBank/DDBJ databases">
        <title>Description and genomic characterization of Salipiger bruguierae sp. nov., isolated from the sediment of mangrove plant Bruguiera sexangula.</title>
        <authorList>
            <person name="Long M."/>
        </authorList>
    </citation>
    <scope>NUCLEOTIDE SEQUENCE</scope>
    <source>
        <strain evidence="7">H15</strain>
    </source>
</reference>
<dbReference type="PANTHER" id="PTHR30290:SF10">
    <property type="entry name" value="PERIPLASMIC OLIGOPEPTIDE-BINDING PROTEIN-RELATED"/>
    <property type="match status" value="1"/>
</dbReference>
<dbReference type="InterPro" id="IPR039424">
    <property type="entry name" value="SBP_5"/>
</dbReference>
<evidence type="ECO:0000256" key="2">
    <source>
        <dbReference type="ARBA" id="ARBA00005695"/>
    </source>
</evidence>
<dbReference type="GO" id="GO:1904680">
    <property type="term" value="F:peptide transmembrane transporter activity"/>
    <property type="evidence" value="ECO:0007669"/>
    <property type="project" value="TreeGrafter"/>
</dbReference>
<evidence type="ECO:0000259" key="6">
    <source>
        <dbReference type="Pfam" id="PF00496"/>
    </source>
</evidence>
<evidence type="ECO:0000256" key="1">
    <source>
        <dbReference type="ARBA" id="ARBA00004418"/>
    </source>
</evidence>
<evidence type="ECO:0000256" key="5">
    <source>
        <dbReference type="SAM" id="SignalP"/>
    </source>
</evidence>
<protein>
    <submittedName>
        <fullName evidence="7">ABC transporter substrate-binding protein</fullName>
    </submittedName>
</protein>
<dbReference type="GO" id="GO:0043190">
    <property type="term" value="C:ATP-binding cassette (ABC) transporter complex"/>
    <property type="evidence" value="ECO:0007669"/>
    <property type="project" value="InterPro"/>
</dbReference>
<evidence type="ECO:0000256" key="4">
    <source>
        <dbReference type="ARBA" id="ARBA00022729"/>
    </source>
</evidence>
<accession>A0AAU8ALS0</accession>
<dbReference type="CDD" id="cd08512">
    <property type="entry name" value="PBP2_NikA_DppA_OppA_like_7"/>
    <property type="match status" value="1"/>
</dbReference>
<dbReference type="EMBL" id="CP123385">
    <property type="protein sequence ID" value="XCC95464.1"/>
    <property type="molecule type" value="Genomic_DNA"/>
</dbReference>
<dbReference type="GO" id="GO:0015833">
    <property type="term" value="P:peptide transport"/>
    <property type="evidence" value="ECO:0007669"/>
    <property type="project" value="TreeGrafter"/>
</dbReference>
<dbReference type="InterPro" id="IPR030678">
    <property type="entry name" value="Peptide/Ni-bd"/>
</dbReference>
<dbReference type="FunFam" id="3.90.76.10:FF:000007">
    <property type="entry name" value="Dipeptide ABC transporter periplasmic dipeptide-binding protein"/>
    <property type="match status" value="1"/>
</dbReference>
<dbReference type="Gene3D" id="3.40.190.10">
    <property type="entry name" value="Periplasmic binding protein-like II"/>
    <property type="match status" value="1"/>
</dbReference>
<evidence type="ECO:0000313" key="7">
    <source>
        <dbReference type="EMBL" id="XCC95464.1"/>
    </source>
</evidence>
<dbReference type="Gene3D" id="3.90.76.10">
    <property type="entry name" value="Dipeptide-binding Protein, Domain 1"/>
    <property type="match status" value="1"/>
</dbReference>
<comment type="similarity">
    <text evidence="2">Belongs to the bacterial solute-binding protein 5 family.</text>
</comment>
<dbReference type="Gene3D" id="3.10.105.10">
    <property type="entry name" value="Dipeptide-binding Protein, Domain 3"/>
    <property type="match status" value="1"/>
</dbReference>
<dbReference type="SUPFAM" id="SSF53850">
    <property type="entry name" value="Periplasmic binding protein-like II"/>
    <property type="match status" value="1"/>
</dbReference>
<dbReference type="GO" id="GO:0030288">
    <property type="term" value="C:outer membrane-bounded periplasmic space"/>
    <property type="evidence" value="ECO:0007669"/>
    <property type="project" value="UniProtKB-ARBA"/>
</dbReference>
<name>A0AAU8ALS0_9RHOB</name>
<dbReference type="PIRSF" id="PIRSF002741">
    <property type="entry name" value="MppA"/>
    <property type="match status" value="1"/>
</dbReference>
<evidence type="ECO:0000256" key="3">
    <source>
        <dbReference type="ARBA" id="ARBA00022448"/>
    </source>
</evidence>
<comment type="subcellular location">
    <subcellularLocation>
        <location evidence="1">Periplasm</location>
    </subcellularLocation>
</comment>
<organism evidence="7">
    <name type="scientific">Alloyangia sp. H15</name>
    <dbReference type="NCBI Taxonomy" id="3029062"/>
    <lineage>
        <taxon>Bacteria</taxon>
        <taxon>Pseudomonadati</taxon>
        <taxon>Pseudomonadota</taxon>
        <taxon>Alphaproteobacteria</taxon>
        <taxon>Rhodobacterales</taxon>
        <taxon>Roseobacteraceae</taxon>
        <taxon>Alloyangia</taxon>
    </lineage>
</organism>
<dbReference type="RefSeq" id="WP_353474318.1">
    <property type="nucleotide sequence ID" value="NZ_CP123385.1"/>
</dbReference>
<keyword evidence="4 5" id="KW-0732">Signal</keyword>
<sequence>MSQLPYRLPGLLRAGALALALGSTVMTSAQPVAAQSRAETLVVVSEEGPSTLDIHGATANVPTHEVSWNVYDRLITHAKTPVGDGSFAYDYKTFEPELAESWEVAPDNGSVTFKLRADATFHDGRPVTAADVKWSLERAVAVGGFPAIQMGASEMKSADQFVILDDHTIRVDFPKPNKLVLANLAVPVAQIVNSELAKEHATASDPWALEWVGNNDAGSGAYMVDGWKPGNEIAFSRFEDWKSGPLPEMKKVIVKQIASAGTRRALLEKGDVDLSFNLPPKDFKELADAGTLKVIGTPVDAELLYLDMNVTMAPFDNPLVRKAMAYAMPYASIIDSAVYGRGIGMFGGPEEVTTTDWPQPSPYDTDLEKAKALLAEAGYPDGFTTTLSYDVTTATTREPIALLVQDSLKKIGVTVNIEKVPGADWYTRLGNKDMPFLIMSFKAWLNYPDYYFYWTYDGVNNSVFNAMNYVNPEMDAQIAKARFETDPALYEDEVKSFIQIAMNDVPRIPLVQDYRDVAMQKDLGGYTYWFHLTLDYRTLTRGE</sequence>
<gene>
    <name evidence="7" type="ORF">PVT71_20495</name>
</gene>
<feature type="signal peptide" evidence="5">
    <location>
        <begin position="1"/>
        <end position="29"/>
    </location>
</feature>
<dbReference type="PANTHER" id="PTHR30290">
    <property type="entry name" value="PERIPLASMIC BINDING COMPONENT OF ABC TRANSPORTER"/>
    <property type="match status" value="1"/>
</dbReference>
<keyword evidence="3" id="KW-0813">Transport</keyword>
<dbReference type="Pfam" id="PF00496">
    <property type="entry name" value="SBP_bac_5"/>
    <property type="match status" value="1"/>
</dbReference>
<feature type="domain" description="Solute-binding protein family 5" evidence="6">
    <location>
        <begin position="94"/>
        <end position="461"/>
    </location>
</feature>
<feature type="chain" id="PRO_5043594022" evidence="5">
    <location>
        <begin position="30"/>
        <end position="543"/>
    </location>
</feature>
<dbReference type="InterPro" id="IPR000914">
    <property type="entry name" value="SBP_5_dom"/>
</dbReference>
<proteinExistence type="inferred from homology"/>
<dbReference type="AlphaFoldDB" id="A0AAU8ALS0"/>